<proteinExistence type="evidence at transcript level"/>
<organism evidence="2">
    <name type="scientific">Populus trichocarpa</name>
    <name type="common">Western balsam poplar</name>
    <name type="synonym">Populus balsamifera subsp. trichocarpa</name>
    <dbReference type="NCBI Taxonomy" id="3694"/>
    <lineage>
        <taxon>Eukaryota</taxon>
        <taxon>Viridiplantae</taxon>
        <taxon>Streptophyta</taxon>
        <taxon>Embryophyta</taxon>
        <taxon>Tracheophyta</taxon>
        <taxon>Spermatophyta</taxon>
        <taxon>Magnoliopsida</taxon>
        <taxon>eudicotyledons</taxon>
        <taxon>Gunneridae</taxon>
        <taxon>Pentapetalae</taxon>
        <taxon>rosids</taxon>
        <taxon>fabids</taxon>
        <taxon>Malpighiales</taxon>
        <taxon>Salicaceae</taxon>
        <taxon>Saliceae</taxon>
        <taxon>Populus</taxon>
    </lineage>
</organism>
<sequence>MPSSSSQPSISGYGSSNPAHPHNNQQVHSHMSYMQRGQPQPMFPLGPRLPVAAIQPSSPAPSSVMYNASGNSQPNLNQMLRSVSGPSSGLG</sequence>
<protein>
    <submittedName>
        <fullName evidence="2">Uncharacterized protein</fullName>
    </submittedName>
</protein>
<accession>A9PGC1</accession>
<dbReference type="EMBL" id="EF147411">
    <property type="protein sequence ID" value="ABK95424.1"/>
    <property type="molecule type" value="mRNA"/>
</dbReference>
<reference evidence="2" key="1">
    <citation type="journal article" date="2008" name="BMC Genomics">
        <title>Analysis of 4,664 high-quality sequence-finished poplar full-length cDNA clones and their utility for the discovery of genes responding to insect feeding.</title>
        <authorList>
            <person name="Ralph S.G."/>
            <person name="Chun H.J."/>
            <person name="Cooper D."/>
            <person name="Kirkpatrick R."/>
            <person name="Kolosova N."/>
            <person name="Gunter L."/>
            <person name="Tuskan G.A."/>
            <person name="Douglas C.J."/>
            <person name="Holt R.A."/>
            <person name="Jones S.J."/>
            <person name="Marra M.A."/>
            <person name="Bohlmann J."/>
        </authorList>
    </citation>
    <scope>NUCLEOTIDE SEQUENCE</scope>
    <source>
        <tissue evidence="2">Young and mature leaves</tissue>
    </source>
</reference>
<feature type="compositionally biased region" description="Low complexity" evidence="1">
    <location>
        <begin position="1"/>
        <end position="16"/>
    </location>
</feature>
<evidence type="ECO:0000313" key="2">
    <source>
        <dbReference type="EMBL" id="ABK95424.1"/>
    </source>
</evidence>
<feature type="compositionally biased region" description="Low complexity" evidence="1">
    <location>
        <begin position="50"/>
        <end position="63"/>
    </location>
</feature>
<evidence type="ECO:0000256" key="1">
    <source>
        <dbReference type="SAM" id="MobiDB-lite"/>
    </source>
</evidence>
<name>A9PGC1_POPTR</name>
<feature type="compositionally biased region" description="Polar residues" evidence="1">
    <location>
        <begin position="64"/>
        <end position="91"/>
    </location>
</feature>
<dbReference type="AlphaFoldDB" id="A9PGC1"/>
<feature type="region of interest" description="Disordered" evidence="1">
    <location>
        <begin position="1"/>
        <end position="91"/>
    </location>
</feature>
<dbReference type="ExpressionAtlas" id="A9PGC1">
    <property type="expression patterns" value="baseline and differential"/>
</dbReference>